<dbReference type="Proteomes" id="UP000190274">
    <property type="component" value="Chromosome A"/>
</dbReference>
<reference evidence="3 4" key="1">
    <citation type="submission" date="2016-03" db="EMBL/GenBank/DDBJ databases">
        <authorList>
            <person name="Devillers H."/>
        </authorList>
    </citation>
    <scope>NUCLEOTIDE SEQUENCE [LARGE SCALE GENOMIC DNA]</scope>
    <source>
        <strain evidence="3">CBS 10888</strain>
    </source>
</reference>
<feature type="compositionally biased region" description="Acidic residues" evidence="1">
    <location>
        <begin position="197"/>
        <end position="209"/>
    </location>
</feature>
<dbReference type="Pfam" id="PF25095">
    <property type="entry name" value="C2H2-zf_KIN17"/>
    <property type="match status" value="1"/>
</dbReference>
<protein>
    <submittedName>
        <fullName evidence="3">LADA_0A01112g1_1</fullName>
    </submittedName>
</protein>
<dbReference type="InterPro" id="IPR056767">
    <property type="entry name" value="C2H2-Znf_KIN17"/>
</dbReference>
<dbReference type="InterPro" id="IPR036236">
    <property type="entry name" value="Znf_C2H2_sf"/>
</dbReference>
<dbReference type="InterPro" id="IPR019447">
    <property type="entry name" value="DNA/RNA-bd_Kin17_WH-like_dom"/>
</dbReference>
<evidence type="ECO:0000313" key="3">
    <source>
        <dbReference type="EMBL" id="SCU77568.1"/>
    </source>
</evidence>
<dbReference type="PROSITE" id="PS00028">
    <property type="entry name" value="ZINC_FINGER_C2H2_1"/>
    <property type="match status" value="1"/>
</dbReference>
<organism evidence="3 4">
    <name type="scientific">Lachancea dasiensis</name>
    <dbReference type="NCBI Taxonomy" id="1072105"/>
    <lineage>
        <taxon>Eukaryota</taxon>
        <taxon>Fungi</taxon>
        <taxon>Dikarya</taxon>
        <taxon>Ascomycota</taxon>
        <taxon>Saccharomycotina</taxon>
        <taxon>Saccharomycetes</taxon>
        <taxon>Saccharomycetales</taxon>
        <taxon>Saccharomycetaceae</taxon>
        <taxon>Lachancea</taxon>
    </lineage>
</organism>
<evidence type="ECO:0000313" key="4">
    <source>
        <dbReference type="Proteomes" id="UP000190274"/>
    </source>
</evidence>
<dbReference type="GO" id="GO:0005634">
    <property type="term" value="C:nucleus"/>
    <property type="evidence" value="ECO:0007669"/>
    <property type="project" value="TreeGrafter"/>
</dbReference>
<dbReference type="InterPro" id="IPR037321">
    <property type="entry name" value="KIN17-like"/>
</dbReference>
<dbReference type="EMBL" id="LT598460">
    <property type="protein sequence ID" value="SCU77568.1"/>
    <property type="molecule type" value="Genomic_DNA"/>
</dbReference>
<dbReference type="GO" id="GO:0006974">
    <property type="term" value="P:DNA damage response"/>
    <property type="evidence" value="ECO:0007669"/>
    <property type="project" value="TreeGrafter"/>
</dbReference>
<dbReference type="PANTHER" id="PTHR12805:SF0">
    <property type="entry name" value="DNA_RNA-BINDING PROTEIN KIN17"/>
    <property type="match status" value="1"/>
</dbReference>
<dbReference type="AlphaFoldDB" id="A0A1G4IMF6"/>
<gene>
    <name evidence="3" type="ORF">LADA_0A01112G</name>
</gene>
<feature type="compositionally biased region" description="Basic residues" evidence="1">
    <location>
        <begin position="232"/>
        <end position="246"/>
    </location>
</feature>
<feature type="region of interest" description="Disordered" evidence="1">
    <location>
        <begin position="189"/>
        <end position="246"/>
    </location>
</feature>
<evidence type="ECO:0000259" key="2">
    <source>
        <dbReference type="PROSITE" id="PS00028"/>
    </source>
</evidence>
<dbReference type="Gene3D" id="1.10.10.2030">
    <property type="entry name" value="DNA/RNA-binding protein Kin17, conserved domain"/>
    <property type="match status" value="1"/>
</dbReference>
<evidence type="ECO:0000256" key="1">
    <source>
        <dbReference type="SAM" id="MobiDB-lite"/>
    </source>
</evidence>
<feature type="domain" description="C2H2-type" evidence="2">
    <location>
        <begin position="28"/>
        <end position="50"/>
    </location>
</feature>
<dbReference type="InterPro" id="IPR013087">
    <property type="entry name" value="Znf_C2H2_type"/>
</dbReference>
<keyword evidence="4" id="KW-1185">Reference proteome</keyword>
<dbReference type="SMART" id="SM01253">
    <property type="entry name" value="Kin17_mid"/>
    <property type="match status" value="1"/>
</dbReference>
<dbReference type="STRING" id="1266660.A0A1G4IMF6"/>
<accession>A0A1G4IMF6</accession>
<dbReference type="GO" id="GO:0006260">
    <property type="term" value="P:DNA replication"/>
    <property type="evidence" value="ECO:0007669"/>
    <property type="project" value="TreeGrafter"/>
</dbReference>
<dbReference type="InterPro" id="IPR038254">
    <property type="entry name" value="KIN17_WH-like_sf"/>
</dbReference>
<dbReference type="Pfam" id="PF10357">
    <property type="entry name" value="WH_KIN17"/>
    <property type="match status" value="1"/>
</dbReference>
<dbReference type="PANTHER" id="PTHR12805">
    <property type="entry name" value="KIN17 KIN, ANTIGENIC DETERMINANT OF RECA PROTEIN HOMOLOG"/>
    <property type="match status" value="1"/>
</dbReference>
<sequence length="246" mass="28316">MGAADFGSAKYLNKKMKARGLQKLRFYCQTCQKQCRDENGFKSHCRSPFHVRNTAQLKPQDVANYTEQFEKDFLRLLRLSHGEKKIEANKFYNEFIQDRDHIHMNATSFHSLTRFILHLGKTGKIRIHGLNDASEDQEDIDMESGKILISYIDDSFENMLRNDRVSELEKSESSEQDIKTKMLKDQIALAGTHPTDGNEEEEEEGDAETTSDVNYPIGKISLKISRPSHPGKVTKKKKNLFKSLKK</sequence>
<dbReference type="SUPFAM" id="SSF57667">
    <property type="entry name" value="beta-beta-alpha zinc fingers"/>
    <property type="match status" value="1"/>
</dbReference>
<dbReference type="GO" id="GO:0003690">
    <property type="term" value="F:double-stranded DNA binding"/>
    <property type="evidence" value="ECO:0007669"/>
    <property type="project" value="TreeGrafter"/>
</dbReference>
<name>A0A1G4IMF6_9SACH</name>
<dbReference type="OrthoDB" id="10266249at2759"/>
<proteinExistence type="predicted"/>